<dbReference type="InterPro" id="IPR040097">
    <property type="entry name" value="FAAL/FAAC"/>
</dbReference>
<dbReference type="PANTHER" id="PTHR22754:SF32">
    <property type="entry name" value="DISCO-INTERACTING PROTEIN 2"/>
    <property type="match status" value="1"/>
</dbReference>
<keyword evidence="8" id="KW-1185">Reference proteome</keyword>
<dbReference type="GO" id="GO:0016874">
    <property type="term" value="F:ligase activity"/>
    <property type="evidence" value="ECO:0007669"/>
    <property type="project" value="UniProtKB-KW"/>
</dbReference>
<name>U7Q9W0_9CYAN</name>
<comment type="caution">
    <text evidence="7">The sequence shown here is derived from an EMBL/GenBank/DDBJ whole genome shotgun (WGS) entry which is preliminary data.</text>
</comment>
<gene>
    <name evidence="7" type="ORF">M595_5436</name>
</gene>
<feature type="domain" description="Meiotically up-regulated gene 62 protein-like alpha-beta" evidence="6">
    <location>
        <begin position="464"/>
        <end position="584"/>
    </location>
</feature>
<keyword evidence="2" id="KW-0436">Ligase</keyword>
<keyword evidence="4" id="KW-0443">Lipid metabolism</keyword>
<protein>
    <submittedName>
        <fullName evidence="7">AMP-binding enzyme family protein</fullName>
    </submittedName>
</protein>
<dbReference type="PANTHER" id="PTHR22754">
    <property type="entry name" value="DISCO-INTERACTING PROTEIN 2 DIP2 -RELATED"/>
    <property type="match status" value="1"/>
</dbReference>
<evidence type="ECO:0000256" key="3">
    <source>
        <dbReference type="ARBA" id="ARBA00022832"/>
    </source>
</evidence>
<dbReference type="InterPro" id="IPR000873">
    <property type="entry name" value="AMP-dep_synth/lig_dom"/>
</dbReference>
<dbReference type="Proteomes" id="UP000017127">
    <property type="component" value="Unassembled WGS sequence"/>
</dbReference>
<evidence type="ECO:0000256" key="1">
    <source>
        <dbReference type="ARBA" id="ARBA00006432"/>
    </source>
</evidence>
<keyword evidence="3" id="KW-0276">Fatty acid metabolism</keyword>
<evidence type="ECO:0000259" key="6">
    <source>
        <dbReference type="Pfam" id="PF24919"/>
    </source>
</evidence>
<dbReference type="InterPro" id="IPR042099">
    <property type="entry name" value="ANL_N_sf"/>
</dbReference>
<evidence type="ECO:0000313" key="8">
    <source>
        <dbReference type="Proteomes" id="UP000017127"/>
    </source>
</evidence>
<evidence type="ECO:0000256" key="2">
    <source>
        <dbReference type="ARBA" id="ARBA00022598"/>
    </source>
</evidence>
<accession>U7Q9W0</accession>
<dbReference type="AlphaFoldDB" id="U7Q9W0"/>
<evidence type="ECO:0000259" key="5">
    <source>
        <dbReference type="Pfam" id="PF00501"/>
    </source>
</evidence>
<dbReference type="Gene3D" id="3.30.300.30">
    <property type="match status" value="1"/>
</dbReference>
<dbReference type="FunFam" id="3.40.50.12780:FF:000013">
    <property type="entry name" value="Long-chain-fatty-acid--AMP ligase FadD32"/>
    <property type="match status" value="1"/>
</dbReference>
<evidence type="ECO:0000256" key="4">
    <source>
        <dbReference type="ARBA" id="ARBA00023098"/>
    </source>
</evidence>
<dbReference type="EMBL" id="AUZM01000088">
    <property type="protein sequence ID" value="ERT04614.1"/>
    <property type="molecule type" value="Genomic_DNA"/>
</dbReference>
<dbReference type="GO" id="GO:0070566">
    <property type="term" value="F:adenylyltransferase activity"/>
    <property type="evidence" value="ECO:0007669"/>
    <property type="project" value="TreeGrafter"/>
</dbReference>
<dbReference type="OrthoDB" id="428071at2"/>
<dbReference type="InterPro" id="IPR045851">
    <property type="entry name" value="AMP-bd_C_sf"/>
</dbReference>
<dbReference type="RefSeq" id="WP_023069135.1">
    <property type="nucleotide sequence ID" value="NZ_AUZM01000088.1"/>
</dbReference>
<comment type="similarity">
    <text evidence="1">Belongs to the ATP-dependent AMP-binding enzyme family.</text>
</comment>
<feature type="domain" description="AMP-dependent synthetase/ligase" evidence="5">
    <location>
        <begin position="34"/>
        <end position="414"/>
    </location>
</feature>
<dbReference type="CDD" id="cd05931">
    <property type="entry name" value="FAAL"/>
    <property type="match status" value="1"/>
</dbReference>
<dbReference type="GO" id="GO:0005886">
    <property type="term" value="C:plasma membrane"/>
    <property type="evidence" value="ECO:0007669"/>
    <property type="project" value="TreeGrafter"/>
</dbReference>
<reference evidence="7 8" key="1">
    <citation type="journal article" date="2013" name="Front. Microbiol.">
        <title>Comparative genomic analyses of the cyanobacterium, Lyngbya aestuarii BL J, a powerful hydrogen producer.</title>
        <authorList>
            <person name="Kothari A."/>
            <person name="Vaughn M."/>
            <person name="Garcia-Pichel F."/>
        </authorList>
    </citation>
    <scope>NUCLEOTIDE SEQUENCE [LARGE SCALE GENOMIC DNA]</scope>
    <source>
        <strain evidence="7 8">BL J</strain>
    </source>
</reference>
<dbReference type="Pfam" id="PF00501">
    <property type="entry name" value="AMP-binding"/>
    <property type="match status" value="1"/>
</dbReference>
<sequence>MNSSDHPEINTLVDLLRARATHESEQVGYRFLLDGETQEVSLTYQALDQQSRAIAAHLQSICQPGERALLLYQPGLDYISAFFGCLYAGVVAVPAYPPRPNRSLERIEAILADSKATVALTSQSILSLINRQLEQVQSLQTLHWVATDTLETFADHWQEPVLTSDSLAFLQYTSGSTATPKGVMIAHGNLLQNLAAIHRCFGHSPQSQGVIWLPPYHDMGLIGGVLQPLYGGFGVVLMSPLMFLQRPLRWLEAISRDQATTSGGPNFAYDLCVRKIAPAQREGLDLSSWELAFNGAEPIYDEVIERFTEAFAPYGFRREAFYPCYGLAEATLIVSGGEKNAQPVLATVQATALAQNQVVYDQVTPENRRTVVGCGQSLADHKIVIVDPQTLKLCKDHQVGEIWVCGPSIAQGYWGKTEESKQNFQATLAESSSGPFLRTGDLGFLANSELFVTGRLKDVIIINGRNYYPQDLERSVEQSHSLVRPNCSASFSVEVDGEERLVIVAEVERHYRENRWADTPSENGATQSSKVKAVIQSIRRAVSQHHDLQVYAIALLKPGGIPKTSSGKIQRHVCRASFLAQTLNTIEE</sequence>
<dbReference type="PATRIC" id="fig|1348334.3.peg.5228"/>
<dbReference type="InterPro" id="IPR056881">
    <property type="entry name" value="Mug62_dom"/>
</dbReference>
<dbReference type="SUPFAM" id="SSF56801">
    <property type="entry name" value="Acetyl-CoA synthetase-like"/>
    <property type="match status" value="1"/>
</dbReference>
<dbReference type="Gene3D" id="3.40.50.12780">
    <property type="entry name" value="N-terminal domain of ligase-like"/>
    <property type="match status" value="1"/>
</dbReference>
<organism evidence="7 8">
    <name type="scientific">Lyngbya aestuarii BL J</name>
    <dbReference type="NCBI Taxonomy" id="1348334"/>
    <lineage>
        <taxon>Bacteria</taxon>
        <taxon>Bacillati</taxon>
        <taxon>Cyanobacteriota</taxon>
        <taxon>Cyanophyceae</taxon>
        <taxon>Oscillatoriophycideae</taxon>
        <taxon>Oscillatoriales</taxon>
        <taxon>Microcoleaceae</taxon>
        <taxon>Lyngbya</taxon>
    </lineage>
</organism>
<evidence type="ECO:0000313" key="7">
    <source>
        <dbReference type="EMBL" id="ERT04614.1"/>
    </source>
</evidence>
<dbReference type="GO" id="GO:0071766">
    <property type="term" value="P:Actinobacterium-type cell wall biogenesis"/>
    <property type="evidence" value="ECO:0007669"/>
    <property type="project" value="UniProtKB-ARBA"/>
</dbReference>
<dbReference type="Pfam" id="PF24919">
    <property type="entry name" value="Mug62"/>
    <property type="match status" value="1"/>
</dbReference>
<proteinExistence type="inferred from homology"/>
<dbReference type="GO" id="GO:0006633">
    <property type="term" value="P:fatty acid biosynthetic process"/>
    <property type="evidence" value="ECO:0007669"/>
    <property type="project" value="TreeGrafter"/>
</dbReference>